<name>A0A0D3AQ52_BRAOL</name>
<reference evidence="1" key="2">
    <citation type="submission" date="2015-03" db="UniProtKB">
        <authorList>
            <consortium name="EnsemblPlants"/>
        </authorList>
    </citation>
    <scope>IDENTIFICATION</scope>
</reference>
<keyword evidence="2" id="KW-1185">Reference proteome</keyword>
<dbReference type="HOGENOM" id="CLU_1847884_0_0_1"/>
<evidence type="ECO:0000313" key="2">
    <source>
        <dbReference type="Proteomes" id="UP000032141"/>
    </source>
</evidence>
<dbReference type="Proteomes" id="UP000032141">
    <property type="component" value="Chromosome C2"/>
</dbReference>
<reference evidence="1 2" key="1">
    <citation type="journal article" date="2014" name="Genome Biol.">
        <title>Transcriptome and methylome profiling reveals relics of genome dominance in the mesopolyploid Brassica oleracea.</title>
        <authorList>
            <person name="Parkin I.A."/>
            <person name="Koh C."/>
            <person name="Tang H."/>
            <person name="Robinson S.J."/>
            <person name="Kagale S."/>
            <person name="Clarke W.E."/>
            <person name="Town C.D."/>
            <person name="Nixon J."/>
            <person name="Krishnakumar V."/>
            <person name="Bidwell S.L."/>
            <person name="Denoeud F."/>
            <person name="Belcram H."/>
            <person name="Links M.G."/>
            <person name="Just J."/>
            <person name="Clarke C."/>
            <person name="Bender T."/>
            <person name="Huebert T."/>
            <person name="Mason A.S."/>
            <person name="Pires J.C."/>
            <person name="Barker G."/>
            <person name="Moore J."/>
            <person name="Walley P.G."/>
            <person name="Manoli S."/>
            <person name="Batley J."/>
            <person name="Edwards D."/>
            <person name="Nelson M.N."/>
            <person name="Wang X."/>
            <person name="Paterson A.H."/>
            <person name="King G."/>
            <person name="Bancroft I."/>
            <person name="Chalhoub B."/>
            <person name="Sharpe A.G."/>
        </authorList>
    </citation>
    <scope>NUCLEOTIDE SEQUENCE</scope>
    <source>
        <strain evidence="1 2">cv. TO1000</strain>
    </source>
</reference>
<protein>
    <submittedName>
        <fullName evidence="1">Uncharacterized protein</fullName>
    </submittedName>
</protein>
<dbReference type="Gramene" id="Bo2g076910.1">
    <property type="protein sequence ID" value="Bo2g076910.1"/>
    <property type="gene ID" value="Bo2g076910"/>
</dbReference>
<dbReference type="EnsemblPlants" id="Bo2g076910.1">
    <property type="protein sequence ID" value="Bo2g076910.1"/>
    <property type="gene ID" value="Bo2g076910"/>
</dbReference>
<organism evidence="1 2">
    <name type="scientific">Brassica oleracea var. oleracea</name>
    <dbReference type="NCBI Taxonomy" id="109376"/>
    <lineage>
        <taxon>Eukaryota</taxon>
        <taxon>Viridiplantae</taxon>
        <taxon>Streptophyta</taxon>
        <taxon>Embryophyta</taxon>
        <taxon>Tracheophyta</taxon>
        <taxon>Spermatophyta</taxon>
        <taxon>Magnoliopsida</taxon>
        <taxon>eudicotyledons</taxon>
        <taxon>Gunneridae</taxon>
        <taxon>Pentapetalae</taxon>
        <taxon>rosids</taxon>
        <taxon>malvids</taxon>
        <taxon>Brassicales</taxon>
        <taxon>Brassicaceae</taxon>
        <taxon>Brassiceae</taxon>
        <taxon>Brassica</taxon>
    </lineage>
</organism>
<accession>A0A0D3AQ52</accession>
<dbReference type="AlphaFoldDB" id="A0A0D3AQ52"/>
<sequence>MFSQFLSHIMTENQKNTTVTDQNTISLSLSDESKSTALCDSVDNSPQVLSTSPPHLVVVAAIASSKKEPGRRRSGVTEWRRRLKKLDGCGLGVNSGGLDFVNGSLARWWRLNKLTCGVLGWWWRLNKLTCGVLGWWDPN</sequence>
<evidence type="ECO:0000313" key="1">
    <source>
        <dbReference type="EnsemblPlants" id="Bo2g076910.1"/>
    </source>
</evidence>
<proteinExistence type="predicted"/>